<gene>
    <name evidence="8" type="primary">grxC</name>
    <name evidence="8" type="ORF">NCTC10660_02005</name>
</gene>
<keyword evidence="6" id="KW-0963">Cytoplasm</keyword>
<dbReference type="GO" id="GO:0034599">
    <property type="term" value="P:cellular response to oxidative stress"/>
    <property type="evidence" value="ECO:0007669"/>
    <property type="project" value="TreeGrafter"/>
</dbReference>
<evidence type="ECO:0000259" key="7">
    <source>
        <dbReference type="Pfam" id="PF00462"/>
    </source>
</evidence>
<evidence type="ECO:0000256" key="1">
    <source>
        <dbReference type="ARBA" id="ARBA00007787"/>
    </source>
</evidence>
<dbReference type="Pfam" id="PF00462">
    <property type="entry name" value="Glutaredoxin"/>
    <property type="match status" value="1"/>
</dbReference>
<keyword evidence="5 6" id="KW-0676">Redox-active center</keyword>
<dbReference type="InterPro" id="IPR011767">
    <property type="entry name" value="GLR_AS"/>
</dbReference>
<proteinExistence type="inferred from homology"/>
<accession>A0A378TZL7</accession>
<dbReference type="AlphaFoldDB" id="A0A378TZL7"/>
<dbReference type="InterPro" id="IPR014025">
    <property type="entry name" value="Glutaredoxin_subgr"/>
</dbReference>
<evidence type="ECO:0000256" key="5">
    <source>
        <dbReference type="ARBA" id="ARBA00023284"/>
    </source>
</evidence>
<dbReference type="GO" id="GO:0045454">
    <property type="term" value="P:cell redox homeostasis"/>
    <property type="evidence" value="ECO:0007669"/>
    <property type="project" value="InterPro"/>
</dbReference>
<keyword evidence="3 6" id="KW-0249">Electron transport</keyword>
<feature type="domain" description="Glutaredoxin" evidence="7">
    <location>
        <begin position="14"/>
        <end position="74"/>
    </location>
</feature>
<sequence length="96" mass="10802">MAACLIRKPHMPEVTLYSGPYCPYCNMAKALLKQLGVTEIREIRADSEPEAFEAMRRATNTRTVPQIFIGDTHVGGFTDLRALHNAGRLTELLQRK</sequence>
<dbReference type="InterPro" id="IPR011900">
    <property type="entry name" value="GRX_bact"/>
</dbReference>
<dbReference type="PANTHER" id="PTHR45694:SF18">
    <property type="entry name" value="GLUTAREDOXIN-1-RELATED"/>
    <property type="match status" value="1"/>
</dbReference>
<evidence type="ECO:0000256" key="2">
    <source>
        <dbReference type="ARBA" id="ARBA00022448"/>
    </source>
</evidence>
<dbReference type="InterPro" id="IPR002109">
    <property type="entry name" value="Glutaredoxin"/>
</dbReference>
<dbReference type="SUPFAM" id="SSF52833">
    <property type="entry name" value="Thioredoxin-like"/>
    <property type="match status" value="1"/>
</dbReference>
<protein>
    <recommendedName>
        <fullName evidence="6">Glutaredoxin</fullName>
    </recommendedName>
</protein>
<dbReference type="Proteomes" id="UP000254927">
    <property type="component" value="Unassembled WGS sequence"/>
</dbReference>
<dbReference type="GO" id="GO:0015038">
    <property type="term" value="F:glutathione disulfide oxidoreductase activity"/>
    <property type="evidence" value="ECO:0007669"/>
    <property type="project" value="UniProtKB-UniRule"/>
</dbReference>
<evidence type="ECO:0000256" key="4">
    <source>
        <dbReference type="ARBA" id="ARBA00023157"/>
    </source>
</evidence>
<dbReference type="PROSITE" id="PS00195">
    <property type="entry name" value="GLUTAREDOXIN_1"/>
    <property type="match status" value="1"/>
</dbReference>
<dbReference type="NCBIfam" id="TIGR02181">
    <property type="entry name" value="GRX_bact"/>
    <property type="match status" value="1"/>
</dbReference>
<keyword evidence="2 6" id="KW-0813">Transport</keyword>
<keyword evidence="4" id="KW-1015">Disulfide bond</keyword>
<comment type="function">
    <text evidence="6">Has a glutathione-disulfide oxidoreductase activity in the presence of NADPH and glutathione reductase. Reduces low molecular weight disulfides and proteins.</text>
</comment>
<reference evidence="8 9" key="1">
    <citation type="submission" date="2018-06" db="EMBL/GenBank/DDBJ databases">
        <authorList>
            <consortium name="Pathogen Informatics"/>
            <person name="Doyle S."/>
        </authorList>
    </citation>
    <scope>NUCLEOTIDE SEQUENCE [LARGE SCALE GENOMIC DNA]</scope>
    <source>
        <strain evidence="8 9">NCTC10660</strain>
    </source>
</reference>
<dbReference type="InterPro" id="IPR036249">
    <property type="entry name" value="Thioredoxin-like_sf"/>
</dbReference>
<dbReference type="PANTHER" id="PTHR45694">
    <property type="entry name" value="GLUTAREDOXIN 2"/>
    <property type="match status" value="1"/>
</dbReference>
<dbReference type="PRINTS" id="PR00160">
    <property type="entry name" value="GLUTAREDOXIN"/>
</dbReference>
<comment type="similarity">
    <text evidence="1 6">Belongs to the glutaredoxin family.</text>
</comment>
<dbReference type="CDD" id="cd03418">
    <property type="entry name" value="GRX_GRXb_1_3_like"/>
    <property type="match status" value="1"/>
</dbReference>
<dbReference type="Gene3D" id="3.40.30.10">
    <property type="entry name" value="Glutaredoxin"/>
    <property type="match status" value="1"/>
</dbReference>
<evidence type="ECO:0000256" key="3">
    <source>
        <dbReference type="ARBA" id="ARBA00022982"/>
    </source>
</evidence>
<evidence type="ECO:0000313" key="9">
    <source>
        <dbReference type="Proteomes" id="UP000254927"/>
    </source>
</evidence>
<evidence type="ECO:0000313" key="8">
    <source>
        <dbReference type="EMBL" id="STZ68485.1"/>
    </source>
</evidence>
<dbReference type="PROSITE" id="PS51354">
    <property type="entry name" value="GLUTAREDOXIN_2"/>
    <property type="match status" value="1"/>
</dbReference>
<organism evidence="8 9">
    <name type="scientific">Neisseria elongata</name>
    <dbReference type="NCBI Taxonomy" id="495"/>
    <lineage>
        <taxon>Bacteria</taxon>
        <taxon>Pseudomonadati</taxon>
        <taxon>Pseudomonadota</taxon>
        <taxon>Betaproteobacteria</taxon>
        <taxon>Neisseriales</taxon>
        <taxon>Neisseriaceae</taxon>
        <taxon>Neisseria</taxon>
    </lineage>
</organism>
<dbReference type="GO" id="GO:0005737">
    <property type="term" value="C:cytoplasm"/>
    <property type="evidence" value="ECO:0007669"/>
    <property type="project" value="TreeGrafter"/>
</dbReference>
<name>A0A378TZL7_NEIEL</name>
<dbReference type="EMBL" id="UGQW01000002">
    <property type="protein sequence ID" value="STZ68485.1"/>
    <property type="molecule type" value="Genomic_DNA"/>
</dbReference>
<evidence type="ECO:0000256" key="6">
    <source>
        <dbReference type="RuleBase" id="RU364065"/>
    </source>
</evidence>